<feature type="transmembrane region" description="Helical" evidence="2">
    <location>
        <begin position="34"/>
        <end position="54"/>
    </location>
</feature>
<dbReference type="EMBL" id="JARQAG010000008">
    <property type="protein sequence ID" value="MDT2731905.1"/>
    <property type="molecule type" value="Genomic_DNA"/>
</dbReference>
<feature type="transmembrane region" description="Helical" evidence="2">
    <location>
        <begin position="169"/>
        <end position="187"/>
    </location>
</feature>
<feature type="transmembrane region" description="Helical" evidence="2">
    <location>
        <begin position="10"/>
        <end position="28"/>
    </location>
</feature>
<keyword evidence="2" id="KW-0472">Membrane</keyword>
<keyword evidence="2" id="KW-1133">Transmembrane helix</keyword>
<evidence type="ECO:0000256" key="2">
    <source>
        <dbReference type="SAM" id="Phobius"/>
    </source>
</evidence>
<feature type="transmembrane region" description="Helical" evidence="2">
    <location>
        <begin position="194"/>
        <end position="216"/>
    </location>
</feature>
<dbReference type="GO" id="GO:0080120">
    <property type="term" value="P:CAAX-box protein maturation"/>
    <property type="evidence" value="ECO:0007669"/>
    <property type="project" value="UniProtKB-ARBA"/>
</dbReference>
<gene>
    <name evidence="5" type="ORF">A9Y57_02056</name>
    <name evidence="4" type="ORF">P7G31_06550</name>
</gene>
<reference evidence="4" key="2">
    <citation type="submission" date="2023-03" db="EMBL/GenBank/DDBJ databases">
        <authorList>
            <person name="Shen W."/>
            <person name="Cai J."/>
        </authorList>
    </citation>
    <scope>NUCLEOTIDE SEQUENCE</scope>
    <source>
        <strain evidence="4">P82-2</strain>
    </source>
</reference>
<dbReference type="PANTHER" id="PTHR36435:SF1">
    <property type="entry name" value="CAAX AMINO TERMINAL PROTEASE FAMILY PROTEIN"/>
    <property type="match status" value="1"/>
</dbReference>
<dbReference type="AlphaFoldDB" id="A0A2I8AID4"/>
<evidence type="ECO:0000259" key="3">
    <source>
        <dbReference type="Pfam" id="PF02517"/>
    </source>
</evidence>
<evidence type="ECO:0000313" key="5">
    <source>
        <dbReference type="EMBL" id="PCH10766.1"/>
    </source>
</evidence>
<name>A0A2I8AID4_9STRE</name>
<dbReference type="GO" id="GO:0004175">
    <property type="term" value="F:endopeptidase activity"/>
    <property type="evidence" value="ECO:0007669"/>
    <property type="project" value="UniProtKB-ARBA"/>
</dbReference>
<keyword evidence="5" id="KW-0378">Hydrolase</keyword>
<dbReference type="GO" id="GO:0006508">
    <property type="term" value="P:proteolysis"/>
    <property type="evidence" value="ECO:0007669"/>
    <property type="project" value="UniProtKB-KW"/>
</dbReference>
<comment type="caution">
    <text evidence="4">The sequence shown here is derived from an EMBL/GenBank/DDBJ whole genome shotgun (WGS) entry which is preliminary data.</text>
</comment>
<dbReference type="Pfam" id="PF02517">
    <property type="entry name" value="Rce1-like"/>
    <property type="match status" value="1"/>
</dbReference>
<evidence type="ECO:0000313" key="7">
    <source>
        <dbReference type="Proteomes" id="UP001180515"/>
    </source>
</evidence>
<organism evidence="4 7">
    <name type="scientific">Streptococcus parauberis</name>
    <dbReference type="NCBI Taxonomy" id="1348"/>
    <lineage>
        <taxon>Bacteria</taxon>
        <taxon>Bacillati</taxon>
        <taxon>Bacillota</taxon>
        <taxon>Bacilli</taxon>
        <taxon>Lactobacillales</taxon>
        <taxon>Streptococcaceae</taxon>
        <taxon>Streptococcus</taxon>
    </lineage>
</organism>
<feature type="transmembrane region" description="Helical" evidence="2">
    <location>
        <begin position="108"/>
        <end position="128"/>
    </location>
</feature>
<evidence type="ECO:0000313" key="4">
    <source>
        <dbReference type="EMBL" id="MDT2731905.1"/>
    </source>
</evidence>
<dbReference type="PANTHER" id="PTHR36435">
    <property type="entry name" value="SLR1288 PROTEIN"/>
    <property type="match status" value="1"/>
</dbReference>
<accession>A0A2I8AID4</accession>
<protein>
    <submittedName>
        <fullName evidence="5">CAAX amino terminal protease self-immunity</fullName>
    </submittedName>
    <submittedName>
        <fullName evidence="4">Type II CAAX endopeptidase family protein</fullName>
    </submittedName>
</protein>
<dbReference type="EMBL" id="NSGR01000010">
    <property type="protein sequence ID" value="PCH10766.1"/>
    <property type="molecule type" value="Genomic_DNA"/>
</dbReference>
<proteinExistence type="inferred from homology"/>
<feature type="transmembrane region" description="Helical" evidence="2">
    <location>
        <begin position="74"/>
        <end position="96"/>
    </location>
</feature>
<keyword evidence="5" id="KW-0645">Protease</keyword>
<keyword evidence="2" id="KW-0812">Transmembrane</keyword>
<dbReference type="InterPro" id="IPR052710">
    <property type="entry name" value="CAAX_protease"/>
</dbReference>
<dbReference type="InterPro" id="IPR003675">
    <property type="entry name" value="Rce1/LyrA-like_dom"/>
</dbReference>
<feature type="domain" description="CAAX prenyl protease 2/Lysostaphin resistance protein A-like" evidence="3">
    <location>
        <begin position="116"/>
        <end position="204"/>
    </location>
</feature>
<evidence type="ECO:0000313" key="6">
    <source>
        <dbReference type="Proteomes" id="UP000217465"/>
    </source>
</evidence>
<dbReference type="Proteomes" id="UP001180515">
    <property type="component" value="Unassembled WGS sequence"/>
</dbReference>
<dbReference type="Proteomes" id="UP000217465">
    <property type="component" value="Unassembled WGS sequence"/>
</dbReference>
<reference evidence="5 6" key="1">
    <citation type="submission" date="2016-06" db="EMBL/GenBank/DDBJ databases">
        <authorList>
            <person name="Haines A.N."/>
            <person name="Council K.R."/>
        </authorList>
    </citation>
    <scope>NUCLEOTIDE SEQUENCE [LARGE SCALE GENOMIC DNA]</scope>
    <source>
        <strain evidence="5 6">SP158-29</strain>
    </source>
</reference>
<dbReference type="RefSeq" id="WP_003108632.1">
    <property type="nucleotide sequence ID" value="NZ_CBCPIC010000010.1"/>
</dbReference>
<evidence type="ECO:0000256" key="1">
    <source>
        <dbReference type="ARBA" id="ARBA00009067"/>
    </source>
</evidence>
<sequence>MDTALSKIKWFFIALGIVVVEQLPILLVKKGQPLWQVIAISSILLIITGLTYYFAKKSELLENKLISDGDSAILWIGLGFAALTITKFIGGMVLFLEHGANANTANQAALVQAGLHPILLFILAAIVAPVVEETVFRGIIFGKLFGSESYLGLVVSSLLFGGLHMPSDIGSWIIYAGMGLVLGFVYHKTRNLSYCMIIHFINNGLAVVLMLLLPHIT</sequence>
<comment type="similarity">
    <text evidence="1">Belongs to the UPF0177 family.</text>
</comment>